<dbReference type="GO" id="GO:0004553">
    <property type="term" value="F:hydrolase activity, hydrolyzing O-glycosyl compounds"/>
    <property type="evidence" value="ECO:0007669"/>
    <property type="project" value="InterPro"/>
</dbReference>
<dbReference type="HOGENOM" id="CLU_1118634_0_0_9"/>
<gene>
    <name evidence="3" type="ORF">HMPREF0216_00272</name>
</gene>
<dbReference type="SUPFAM" id="SSF50685">
    <property type="entry name" value="Barwin-like endoglucanases"/>
    <property type="match status" value="1"/>
</dbReference>
<organism evidence="3 4">
    <name type="scientific">Clostridium celatum DSM 1785</name>
    <dbReference type="NCBI Taxonomy" id="545697"/>
    <lineage>
        <taxon>Bacteria</taxon>
        <taxon>Bacillati</taxon>
        <taxon>Bacillota</taxon>
        <taxon>Clostridia</taxon>
        <taxon>Eubacteriales</taxon>
        <taxon>Clostridiaceae</taxon>
        <taxon>Clostridium</taxon>
    </lineage>
</organism>
<feature type="domain" description="3D" evidence="2">
    <location>
        <begin position="182"/>
        <end position="242"/>
    </location>
</feature>
<dbReference type="PANTHER" id="PTHR39160">
    <property type="entry name" value="CELL WALL-BINDING PROTEIN YOCH"/>
    <property type="match status" value="1"/>
</dbReference>
<dbReference type="InterPro" id="IPR036908">
    <property type="entry name" value="RlpA-like_sf"/>
</dbReference>
<sequence length="248" mass="27292">MQTEELNLIILEVFFLFKKIISLTTSLAISILGINEFCASASMLIDSNNKVVNSNYIKINDNKSDLSKELSSITNSNILLDNSIDNTVKNTSTQTIVPTFENILQDVNNYELNKNIDNSQTEENVNRAIDENTDTSISNNTEVSENNISPYKATYTMEATAYTGGDYTAMGLKPTRNPNGLSTIAVDPSIIPLGSKVYIPGYGEAIASDTGSAINGYIVDLYLNSYDECVSWGRQYVTVNILAYPGEW</sequence>
<accession>L1QNB7</accession>
<proteinExistence type="predicted"/>
<protein>
    <submittedName>
        <fullName evidence="3">3D domain protein</fullName>
    </submittedName>
</protein>
<dbReference type="GO" id="GO:0009254">
    <property type="term" value="P:peptidoglycan turnover"/>
    <property type="evidence" value="ECO:0007669"/>
    <property type="project" value="InterPro"/>
</dbReference>
<keyword evidence="4" id="KW-1185">Reference proteome</keyword>
<comment type="caution">
    <text evidence="3">The sequence shown here is derived from an EMBL/GenBank/DDBJ whole genome shotgun (WGS) entry which is preliminary data.</text>
</comment>
<dbReference type="GO" id="GO:0019867">
    <property type="term" value="C:outer membrane"/>
    <property type="evidence" value="ECO:0007669"/>
    <property type="project" value="InterPro"/>
</dbReference>
<keyword evidence="1" id="KW-0732">Signal</keyword>
<evidence type="ECO:0000256" key="1">
    <source>
        <dbReference type="ARBA" id="ARBA00022729"/>
    </source>
</evidence>
<dbReference type="Proteomes" id="UP000010420">
    <property type="component" value="Unassembled WGS sequence"/>
</dbReference>
<evidence type="ECO:0000313" key="3">
    <source>
        <dbReference type="EMBL" id="EKY29411.1"/>
    </source>
</evidence>
<dbReference type="PATRIC" id="fig|545697.3.peg.268"/>
<dbReference type="CDD" id="cd22786">
    <property type="entry name" value="DPBB_YuiC-like"/>
    <property type="match status" value="1"/>
</dbReference>
<dbReference type="InterPro" id="IPR010611">
    <property type="entry name" value="3D_dom"/>
</dbReference>
<dbReference type="PANTHER" id="PTHR39160:SF4">
    <property type="entry name" value="RESUSCITATION-PROMOTING FACTOR RPFB"/>
    <property type="match status" value="1"/>
</dbReference>
<dbReference type="STRING" id="545697.HMPREF0216_00272"/>
<evidence type="ECO:0000259" key="2">
    <source>
        <dbReference type="Pfam" id="PF06725"/>
    </source>
</evidence>
<dbReference type="InterPro" id="IPR051933">
    <property type="entry name" value="Resuscitation_pf_RpfB"/>
</dbReference>
<dbReference type="Pfam" id="PF06725">
    <property type="entry name" value="3D"/>
    <property type="match status" value="1"/>
</dbReference>
<dbReference type="AlphaFoldDB" id="L1QNB7"/>
<name>L1QNB7_9CLOT</name>
<dbReference type="Gene3D" id="2.40.40.10">
    <property type="entry name" value="RlpA-like domain"/>
    <property type="match status" value="1"/>
</dbReference>
<reference evidence="3 4" key="1">
    <citation type="submission" date="2012-05" db="EMBL/GenBank/DDBJ databases">
        <authorList>
            <person name="Weinstock G."/>
            <person name="Sodergren E."/>
            <person name="Lobos E.A."/>
            <person name="Fulton L."/>
            <person name="Fulton R."/>
            <person name="Courtney L."/>
            <person name="Fronick C."/>
            <person name="O'Laughlin M."/>
            <person name="Godfrey J."/>
            <person name="Wilson R.M."/>
            <person name="Miner T."/>
            <person name="Farmer C."/>
            <person name="Delehaunty K."/>
            <person name="Cordes M."/>
            <person name="Minx P."/>
            <person name="Tomlinson C."/>
            <person name="Chen J."/>
            <person name="Wollam A."/>
            <person name="Pepin K.H."/>
            <person name="Bhonagiri V."/>
            <person name="Zhang X."/>
            <person name="Suruliraj S."/>
            <person name="Warren W."/>
            <person name="Mitreva M."/>
            <person name="Mardis E.R."/>
            <person name="Wilson R.K."/>
        </authorList>
    </citation>
    <scope>NUCLEOTIDE SEQUENCE [LARGE SCALE GENOMIC DNA]</scope>
    <source>
        <strain evidence="3 4">DSM 1785</strain>
    </source>
</reference>
<evidence type="ECO:0000313" key="4">
    <source>
        <dbReference type="Proteomes" id="UP000010420"/>
    </source>
</evidence>
<dbReference type="EMBL" id="AMEZ01000009">
    <property type="protein sequence ID" value="EKY29411.1"/>
    <property type="molecule type" value="Genomic_DNA"/>
</dbReference>
<dbReference type="eggNOG" id="COG3584">
    <property type="taxonomic scope" value="Bacteria"/>
</dbReference>